<dbReference type="InterPro" id="IPR036390">
    <property type="entry name" value="WH_DNA-bd_sf"/>
</dbReference>
<dbReference type="AlphaFoldDB" id="A0A177NID0"/>
<dbReference type="CDD" id="cd00090">
    <property type="entry name" value="HTH_ARSR"/>
    <property type="match status" value="1"/>
</dbReference>
<keyword evidence="3" id="KW-1185">Reference proteome</keyword>
<organism evidence="2 3">
    <name type="scientific">Methylomonas koyamae</name>
    <dbReference type="NCBI Taxonomy" id="702114"/>
    <lineage>
        <taxon>Bacteria</taxon>
        <taxon>Pseudomonadati</taxon>
        <taxon>Pseudomonadota</taxon>
        <taxon>Gammaproteobacteria</taxon>
        <taxon>Methylococcales</taxon>
        <taxon>Methylococcaceae</taxon>
        <taxon>Methylomonas</taxon>
    </lineage>
</organism>
<accession>A0A177NID0</accession>
<dbReference type="EMBL" id="LUUK01000178">
    <property type="protein sequence ID" value="OAI17344.1"/>
    <property type="molecule type" value="Genomic_DNA"/>
</dbReference>
<evidence type="ECO:0000313" key="3">
    <source>
        <dbReference type="Proteomes" id="UP000077628"/>
    </source>
</evidence>
<dbReference type="Gene3D" id="1.10.10.10">
    <property type="entry name" value="Winged helix-like DNA-binding domain superfamily/Winged helix DNA-binding domain"/>
    <property type="match status" value="1"/>
</dbReference>
<dbReference type="RefSeq" id="WP_064029620.1">
    <property type="nucleotide sequence ID" value="NZ_LUUK01000178.1"/>
</dbReference>
<dbReference type="STRING" id="702114.A1355_08165"/>
<dbReference type="Proteomes" id="UP000077628">
    <property type="component" value="Unassembled WGS sequence"/>
</dbReference>
<comment type="caution">
    <text evidence="2">The sequence shown here is derived from an EMBL/GenBank/DDBJ whole genome shotgun (WGS) entry which is preliminary data.</text>
</comment>
<evidence type="ECO:0000313" key="2">
    <source>
        <dbReference type="EMBL" id="OAI17344.1"/>
    </source>
</evidence>
<dbReference type="InterPro" id="IPR011991">
    <property type="entry name" value="ArsR-like_HTH"/>
</dbReference>
<dbReference type="GO" id="GO:0006355">
    <property type="term" value="P:regulation of DNA-templated transcription"/>
    <property type="evidence" value="ECO:0007669"/>
    <property type="project" value="UniProtKB-ARBA"/>
</dbReference>
<feature type="domain" description="Helix-turn-helix type 11" evidence="1">
    <location>
        <begin position="8"/>
        <end position="49"/>
    </location>
</feature>
<reference evidence="3" key="1">
    <citation type="submission" date="2016-03" db="EMBL/GenBank/DDBJ databases">
        <authorList>
            <person name="Heylen K."/>
            <person name="De Vos P."/>
            <person name="Vekeman B."/>
        </authorList>
    </citation>
    <scope>NUCLEOTIDE SEQUENCE [LARGE SCALE GENOMIC DNA]</scope>
    <source>
        <strain evidence="3">R-45383</strain>
    </source>
</reference>
<sequence length="208" mass="23136">MNVLTGSRQEQILTLLLDAPSGLCIDELAAALGISRNAVKQHLAGLEKDQLIREAAWNSTGGRPSRSYGLTEAGRNRLPKQYAWFSTLLLDQLRNELGEAGLRRLMWRTGENLAETLAPRFAGKSLAERTAALVELMQSLGYHANLEDDTGQIRAINCVYHDMAQRHPELCEFDRALIATLLERPIEQTACMAKQDCTCRFKCLAPPD</sequence>
<protein>
    <submittedName>
        <fullName evidence="2">Transcriptional regulator</fullName>
    </submittedName>
</protein>
<dbReference type="InterPro" id="IPR036388">
    <property type="entry name" value="WH-like_DNA-bd_sf"/>
</dbReference>
<proteinExistence type="predicted"/>
<dbReference type="InterPro" id="IPR013196">
    <property type="entry name" value="HTH_11"/>
</dbReference>
<name>A0A177NID0_9GAMM</name>
<dbReference type="SUPFAM" id="SSF46785">
    <property type="entry name" value="Winged helix' DNA-binding domain"/>
    <property type="match status" value="1"/>
</dbReference>
<dbReference type="OrthoDB" id="8545200at2"/>
<gene>
    <name evidence="2" type="ORF">A1355_08165</name>
</gene>
<evidence type="ECO:0000259" key="1">
    <source>
        <dbReference type="Pfam" id="PF08279"/>
    </source>
</evidence>
<dbReference type="Pfam" id="PF08279">
    <property type="entry name" value="HTH_11"/>
    <property type="match status" value="1"/>
</dbReference>